<keyword evidence="3" id="KW-1185">Reference proteome</keyword>
<dbReference type="InterPro" id="IPR054105">
    <property type="entry name" value="WHD_NrtR"/>
</dbReference>
<protein>
    <submittedName>
        <fullName evidence="2">NUDIX hydrolase</fullName>
    </submittedName>
</protein>
<dbReference type="InterPro" id="IPR036390">
    <property type="entry name" value="WH_DNA-bd_sf"/>
</dbReference>
<sequence length="250" mass="29469">MTQICYFCSMDLQEFLEEGDKLFLPNLSIDLVIIGFEEGHLKCLLLKMGNKWLLPGGYIRRDQSVDEAARTILKDRTNLEDPHLQFLSVFGDSERRPGLGSEWKDFILNSGVKWDEGYWVNDRFVSLTYYALVDINKTHPTVHNFDEAYGWFHFDALPDIWMDHDQILKKARNRLKEDINRELITHNLLPDKFTMPELHKLHQAILEEKLDRSRFQKKMLASGLFERLPKLQKDTPGRNPYLYRLKKQGV</sequence>
<proteinExistence type="predicted"/>
<dbReference type="EMBL" id="JAPFQP010000001">
    <property type="protein sequence ID" value="MCX2718788.1"/>
    <property type="molecule type" value="Genomic_DNA"/>
</dbReference>
<dbReference type="SUPFAM" id="SSF55811">
    <property type="entry name" value="Nudix"/>
    <property type="match status" value="1"/>
</dbReference>
<accession>A0AAE3MJU6</accession>
<gene>
    <name evidence="2" type="ORF">OO016_04145</name>
</gene>
<dbReference type="Gene3D" id="1.10.10.10">
    <property type="entry name" value="Winged helix-like DNA-binding domain superfamily/Winged helix DNA-binding domain"/>
    <property type="match status" value="1"/>
</dbReference>
<dbReference type="InterPro" id="IPR015797">
    <property type="entry name" value="NUDIX_hydrolase-like_dom_sf"/>
</dbReference>
<keyword evidence="2" id="KW-0378">Hydrolase</keyword>
<dbReference type="AlphaFoldDB" id="A0AAE3MJU6"/>
<comment type="caution">
    <text evidence="2">The sequence shown here is derived from an EMBL/GenBank/DDBJ whole genome shotgun (WGS) entry which is preliminary data.</text>
</comment>
<dbReference type="GO" id="GO:0016787">
    <property type="term" value="F:hydrolase activity"/>
    <property type="evidence" value="ECO:0007669"/>
    <property type="project" value="UniProtKB-KW"/>
</dbReference>
<evidence type="ECO:0000313" key="2">
    <source>
        <dbReference type="EMBL" id="MCX2718788.1"/>
    </source>
</evidence>
<evidence type="ECO:0000313" key="3">
    <source>
        <dbReference type="Proteomes" id="UP001207116"/>
    </source>
</evidence>
<dbReference type="Proteomes" id="UP001207116">
    <property type="component" value="Unassembled WGS sequence"/>
</dbReference>
<dbReference type="RefSeq" id="WP_266011082.1">
    <property type="nucleotide sequence ID" value="NZ_JAPFQP010000001.1"/>
</dbReference>
<organism evidence="2 3">
    <name type="scientific">Lentiprolixibacter aurantiacus</name>
    <dbReference type="NCBI Taxonomy" id="2993939"/>
    <lineage>
        <taxon>Bacteria</taxon>
        <taxon>Pseudomonadati</taxon>
        <taxon>Bacteroidota</taxon>
        <taxon>Flavobacteriia</taxon>
        <taxon>Flavobacteriales</taxon>
        <taxon>Flavobacteriaceae</taxon>
        <taxon>Lentiprolixibacter</taxon>
    </lineage>
</organism>
<feature type="domain" description="NrtR DNA-binding winged helix" evidence="1">
    <location>
        <begin position="187"/>
        <end position="245"/>
    </location>
</feature>
<dbReference type="InterPro" id="IPR036388">
    <property type="entry name" value="WH-like_DNA-bd_sf"/>
</dbReference>
<reference evidence="2" key="1">
    <citation type="submission" date="2022-11" db="EMBL/GenBank/DDBJ databases">
        <title>The characterization of three novel Bacteroidetes species and genomic analysis of their roles in tidal elemental geochemical cycles.</title>
        <authorList>
            <person name="Ma K.-J."/>
        </authorList>
    </citation>
    <scope>NUCLEOTIDE SEQUENCE</scope>
    <source>
        <strain evidence="2">M415</strain>
    </source>
</reference>
<dbReference type="Gene3D" id="3.90.79.10">
    <property type="entry name" value="Nucleoside Triphosphate Pyrophosphohydrolase"/>
    <property type="match status" value="1"/>
</dbReference>
<dbReference type="SUPFAM" id="SSF46785">
    <property type="entry name" value="Winged helix' DNA-binding domain"/>
    <property type="match status" value="1"/>
</dbReference>
<dbReference type="CDD" id="cd18873">
    <property type="entry name" value="NUDIX_NadM_like"/>
    <property type="match status" value="1"/>
</dbReference>
<name>A0AAE3MJU6_9FLAO</name>
<evidence type="ECO:0000259" key="1">
    <source>
        <dbReference type="Pfam" id="PF21906"/>
    </source>
</evidence>
<dbReference type="Pfam" id="PF21906">
    <property type="entry name" value="WHD_NrtR"/>
    <property type="match status" value="1"/>
</dbReference>